<dbReference type="InterPro" id="IPR029068">
    <property type="entry name" value="Glyas_Bleomycin-R_OHBP_Dase"/>
</dbReference>
<dbReference type="Proteomes" id="UP001596484">
    <property type="component" value="Unassembled WGS sequence"/>
</dbReference>
<dbReference type="InterPro" id="IPR004360">
    <property type="entry name" value="Glyas_Fos-R_dOase_dom"/>
</dbReference>
<organism evidence="2 3">
    <name type="scientific">Rhodococcus daqingensis</name>
    <dbReference type="NCBI Taxonomy" id="2479363"/>
    <lineage>
        <taxon>Bacteria</taxon>
        <taxon>Bacillati</taxon>
        <taxon>Actinomycetota</taxon>
        <taxon>Actinomycetes</taxon>
        <taxon>Mycobacteriales</taxon>
        <taxon>Nocardiaceae</taxon>
        <taxon>Rhodococcus</taxon>
    </lineage>
</organism>
<evidence type="ECO:0000313" key="2">
    <source>
        <dbReference type="EMBL" id="MFC7451302.1"/>
    </source>
</evidence>
<dbReference type="SUPFAM" id="SSF54593">
    <property type="entry name" value="Glyoxalase/Bleomycin resistance protein/Dihydroxybiphenyl dioxygenase"/>
    <property type="match status" value="1"/>
</dbReference>
<comment type="caution">
    <text evidence="2">The sequence shown here is derived from an EMBL/GenBank/DDBJ whole genome shotgun (WGS) entry which is preliminary data.</text>
</comment>
<dbReference type="Gene3D" id="3.10.180.10">
    <property type="entry name" value="2,3-Dihydroxybiphenyl 1,2-Dioxygenase, domain 1"/>
    <property type="match status" value="1"/>
</dbReference>
<dbReference type="RefSeq" id="WP_378409374.1">
    <property type="nucleotide sequence ID" value="NZ_JBHTCS010000030.1"/>
</dbReference>
<accession>A0ABW2S5A4</accession>
<evidence type="ECO:0000313" key="3">
    <source>
        <dbReference type="Proteomes" id="UP001596484"/>
    </source>
</evidence>
<keyword evidence="3" id="KW-1185">Reference proteome</keyword>
<reference evidence="3" key="1">
    <citation type="journal article" date="2019" name="Int. J. Syst. Evol. Microbiol.">
        <title>The Global Catalogue of Microorganisms (GCM) 10K type strain sequencing project: providing services to taxonomists for standard genome sequencing and annotation.</title>
        <authorList>
            <consortium name="The Broad Institute Genomics Platform"/>
            <consortium name="The Broad Institute Genome Sequencing Center for Infectious Disease"/>
            <person name="Wu L."/>
            <person name="Ma J."/>
        </authorList>
    </citation>
    <scope>NUCLEOTIDE SEQUENCE [LARGE SCALE GENOMIC DNA]</scope>
    <source>
        <strain evidence="3">ICMP 19430</strain>
    </source>
</reference>
<proteinExistence type="predicted"/>
<gene>
    <name evidence="2" type="ORF">ACFQS9_25735</name>
</gene>
<dbReference type="PANTHER" id="PTHR36503:SF3">
    <property type="entry name" value="BLR0126 PROTEIN"/>
    <property type="match status" value="1"/>
</dbReference>
<dbReference type="InterPro" id="IPR037523">
    <property type="entry name" value="VOC_core"/>
</dbReference>
<feature type="domain" description="VOC" evidence="1">
    <location>
        <begin position="4"/>
        <end position="126"/>
    </location>
</feature>
<sequence>MTPQLSMIGLAVADLSRSFDIYRRLGFDLPADPGREQHHEITLPGGVRVGWDTLETIRSFAPDFTPGTGGPSLAFDCGTPEAVDAKYAELAEAGCTPESKPWDAFWGQRYAVVRDPDGHGIELFAASAG</sequence>
<evidence type="ECO:0000259" key="1">
    <source>
        <dbReference type="PROSITE" id="PS51819"/>
    </source>
</evidence>
<dbReference type="Pfam" id="PF00903">
    <property type="entry name" value="Glyoxalase"/>
    <property type="match status" value="1"/>
</dbReference>
<dbReference type="EMBL" id="JBHTCS010000030">
    <property type="protein sequence ID" value="MFC7451302.1"/>
    <property type="molecule type" value="Genomic_DNA"/>
</dbReference>
<name>A0ABW2S5A4_9NOCA</name>
<dbReference type="PANTHER" id="PTHR36503">
    <property type="entry name" value="BLR2520 PROTEIN"/>
    <property type="match status" value="1"/>
</dbReference>
<dbReference type="PROSITE" id="PS51819">
    <property type="entry name" value="VOC"/>
    <property type="match status" value="1"/>
</dbReference>
<protein>
    <submittedName>
        <fullName evidence="2">VOC family protein</fullName>
    </submittedName>
</protein>